<feature type="transmembrane region" description="Helical" evidence="1">
    <location>
        <begin position="340"/>
        <end position="364"/>
    </location>
</feature>
<proteinExistence type="predicted"/>
<sequence length="380" mass="41478">MKLMLKLAKNIKLLVLVLLVGVLVFIPTQIWAKSEAKGNNSIFLPENMAIEDIFWAAGQNLNINAQMKDDVYLAGVSVNVNGPIEGDLIVVGKNIVISSEIKGNLRAFGDTIIIKGKVAKNITIAGNIITLAAESEAGNNLLVAGSNIELNGKINNNLYAAGSSIILNNEILGNAYLTIDTEGALSVYPQANIHGNLEYTAQALADKKAGAIVGDQEKFTQWKIEPPRPATAKYNLFYLTWWLAGLLGAIIIGLVLVIIFKDYTLKVEKQIDKNILLTILKGLVYLIVTPIALFILAVTIIGLPLAVIMGLLYGIILYLTKIFVGIYLGERLIHLINKKIAIPLIWSMICGLVIIYLLCLLPYFGWMIKLIVVMWGLGVL</sequence>
<dbReference type="Proteomes" id="UP000176498">
    <property type="component" value="Unassembled WGS sequence"/>
</dbReference>
<keyword evidence="1" id="KW-1133">Transmembrane helix</keyword>
<feature type="transmembrane region" description="Helical" evidence="1">
    <location>
        <begin position="236"/>
        <end position="261"/>
    </location>
</feature>
<name>A0A1G1XNZ1_9BACT</name>
<keyword evidence="1" id="KW-0812">Transmembrane</keyword>
<evidence type="ECO:0000313" key="3">
    <source>
        <dbReference type="EMBL" id="OGY41768.1"/>
    </source>
</evidence>
<dbReference type="AlphaFoldDB" id="A0A1G1XNZ1"/>
<gene>
    <name evidence="3" type="ORF">A2Y82_02740</name>
</gene>
<feature type="non-terminal residue" evidence="3">
    <location>
        <position position="380"/>
    </location>
</feature>
<feature type="domain" description="DUF8173" evidence="2">
    <location>
        <begin position="240"/>
        <end position="379"/>
    </location>
</feature>
<feature type="transmembrane region" description="Helical" evidence="1">
    <location>
        <begin position="282"/>
        <end position="301"/>
    </location>
</feature>
<dbReference type="EMBL" id="MHHZ01000014">
    <property type="protein sequence ID" value="OGY41768.1"/>
    <property type="molecule type" value="Genomic_DNA"/>
</dbReference>
<accession>A0A1G1XNZ1</accession>
<protein>
    <recommendedName>
        <fullName evidence="2">DUF8173 domain-containing protein</fullName>
    </recommendedName>
</protein>
<organism evidence="3 4">
    <name type="scientific">Candidatus Buchananbacteria bacterium RBG_13_36_9</name>
    <dbReference type="NCBI Taxonomy" id="1797530"/>
    <lineage>
        <taxon>Bacteria</taxon>
        <taxon>Candidatus Buchananiibacteriota</taxon>
    </lineage>
</organism>
<dbReference type="InterPro" id="IPR058486">
    <property type="entry name" value="DUF8173"/>
</dbReference>
<dbReference type="Pfam" id="PF26514">
    <property type="entry name" value="DUF8173"/>
    <property type="match status" value="1"/>
</dbReference>
<keyword evidence="1" id="KW-0472">Membrane</keyword>
<evidence type="ECO:0000313" key="4">
    <source>
        <dbReference type="Proteomes" id="UP000176498"/>
    </source>
</evidence>
<evidence type="ECO:0000259" key="2">
    <source>
        <dbReference type="Pfam" id="PF26514"/>
    </source>
</evidence>
<feature type="transmembrane region" description="Helical" evidence="1">
    <location>
        <begin position="307"/>
        <end position="328"/>
    </location>
</feature>
<evidence type="ECO:0000256" key="1">
    <source>
        <dbReference type="SAM" id="Phobius"/>
    </source>
</evidence>
<reference evidence="3 4" key="1">
    <citation type="journal article" date="2016" name="Nat. Commun.">
        <title>Thousands of microbial genomes shed light on interconnected biogeochemical processes in an aquifer system.</title>
        <authorList>
            <person name="Anantharaman K."/>
            <person name="Brown C.T."/>
            <person name="Hug L.A."/>
            <person name="Sharon I."/>
            <person name="Castelle C.J."/>
            <person name="Probst A.J."/>
            <person name="Thomas B.C."/>
            <person name="Singh A."/>
            <person name="Wilkins M.J."/>
            <person name="Karaoz U."/>
            <person name="Brodie E.L."/>
            <person name="Williams K.H."/>
            <person name="Hubbard S.S."/>
            <person name="Banfield J.F."/>
        </authorList>
    </citation>
    <scope>NUCLEOTIDE SEQUENCE [LARGE SCALE GENOMIC DNA]</scope>
</reference>
<comment type="caution">
    <text evidence="3">The sequence shown here is derived from an EMBL/GenBank/DDBJ whole genome shotgun (WGS) entry which is preliminary data.</text>
</comment>